<dbReference type="PANTHER" id="PTHR39608">
    <property type="entry name" value="INTEGRAL MEMBRANE PROTEIN (AFU_ORTHOLOGUE AFUA_5G08640)"/>
    <property type="match status" value="1"/>
</dbReference>
<evidence type="ECO:0000256" key="2">
    <source>
        <dbReference type="ARBA" id="ARBA00022692"/>
    </source>
</evidence>
<keyword evidence="9" id="KW-1185">Reference proteome</keyword>
<organism evidence="8 9">
    <name type="scientific">Podospora australis</name>
    <dbReference type="NCBI Taxonomy" id="1536484"/>
    <lineage>
        <taxon>Eukaryota</taxon>
        <taxon>Fungi</taxon>
        <taxon>Dikarya</taxon>
        <taxon>Ascomycota</taxon>
        <taxon>Pezizomycotina</taxon>
        <taxon>Sordariomycetes</taxon>
        <taxon>Sordariomycetidae</taxon>
        <taxon>Sordariales</taxon>
        <taxon>Podosporaceae</taxon>
        <taxon>Podospora</taxon>
    </lineage>
</organism>
<dbReference type="AlphaFoldDB" id="A0AAN6WPS6"/>
<reference evidence="8" key="2">
    <citation type="submission" date="2023-05" db="EMBL/GenBank/DDBJ databases">
        <authorList>
            <consortium name="Lawrence Berkeley National Laboratory"/>
            <person name="Steindorff A."/>
            <person name="Hensen N."/>
            <person name="Bonometti L."/>
            <person name="Westerberg I."/>
            <person name="Brannstrom I.O."/>
            <person name="Guillou S."/>
            <person name="Cros-Aarteil S."/>
            <person name="Calhoun S."/>
            <person name="Haridas S."/>
            <person name="Kuo A."/>
            <person name="Mondo S."/>
            <person name="Pangilinan J."/>
            <person name="Riley R."/>
            <person name="Labutti K."/>
            <person name="Andreopoulos B."/>
            <person name="Lipzen A."/>
            <person name="Chen C."/>
            <person name="Yanf M."/>
            <person name="Daum C."/>
            <person name="Ng V."/>
            <person name="Clum A."/>
            <person name="Ohm R."/>
            <person name="Martin F."/>
            <person name="Silar P."/>
            <person name="Natvig D."/>
            <person name="Lalanne C."/>
            <person name="Gautier V."/>
            <person name="Ament-Velasquez S.L."/>
            <person name="Kruys A."/>
            <person name="Hutchinson M.I."/>
            <person name="Powell A.J."/>
            <person name="Barry K."/>
            <person name="Miller A.N."/>
            <person name="Grigoriev I.V."/>
            <person name="Debuchy R."/>
            <person name="Gladieux P."/>
            <person name="Thoren M.H."/>
            <person name="Johannesson H."/>
        </authorList>
    </citation>
    <scope>NUCLEOTIDE SEQUENCE</scope>
    <source>
        <strain evidence="8">PSN309</strain>
    </source>
</reference>
<feature type="transmembrane region" description="Helical" evidence="6">
    <location>
        <begin position="140"/>
        <end position="163"/>
    </location>
</feature>
<feature type="compositionally biased region" description="Polar residues" evidence="5">
    <location>
        <begin position="209"/>
        <end position="220"/>
    </location>
</feature>
<feature type="transmembrane region" description="Helical" evidence="6">
    <location>
        <begin position="20"/>
        <end position="40"/>
    </location>
</feature>
<proteinExistence type="predicted"/>
<evidence type="ECO:0000256" key="1">
    <source>
        <dbReference type="ARBA" id="ARBA00004141"/>
    </source>
</evidence>
<dbReference type="GO" id="GO:0016020">
    <property type="term" value="C:membrane"/>
    <property type="evidence" value="ECO:0007669"/>
    <property type="project" value="UniProtKB-SubCell"/>
</dbReference>
<feature type="compositionally biased region" description="Polar residues" evidence="5">
    <location>
        <begin position="173"/>
        <end position="183"/>
    </location>
</feature>
<feature type="domain" description="MARVEL" evidence="7">
    <location>
        <begin position="16"/>
        <end position="158"/>
    </location>
</feature>
<sequence>MSRHHEKPYSMGPAILVLRLFELVCSVICLGLLGRFLHLASEVPDRWTDGRLVYAIVVASISTLFSIVFILPFLYSCLAFPADFVLFIMWLVAFSLLAARSGSCNTDYYWNYWGYYWGRWWVNPFWGGWGYGGPCSSWRALLAFSFMASMAYLVSSILGGIVIKRHYNKDRQTTTGGVTSRNISAPLPHNTAPETAQVHTPREALPPTAGNTTMGTAVNV</sequence>
<evidence type="ECO:0000259" key="7">
    <source>
        <dbReference type="Pfam" id="PF01284"/>
    </source>
</evidence>
<accession>A0AAN6WPS6</accession>
<dbReference type="Proteomes" id="UP001302126">
    <property type="component" value="Unassembled WGS sequence"/>
</dbReference>
<evidence type="ECO:0000256" key="4">
    <source>
        <dbReference type="ARBA" id="ARBA00023136"/>
    </source>
</evidence>
<name>A0AAN6WPS6_9PEZI</name>
<evidence type="ECO:0000313" key="9">
    <source>
        <dbReference type="Proteomes" id="UP001302126"/>
    </source>
</evidence>
<dbReference type="InterPro" id="IPR008253">
    <property type="entry name" value="Marvel"/>
</dbReference>
<keyword evidence="4 6" id="KW-0472">Membrane</keyword>
<protein>
    <recommendedName>
        <fullName evidence="7">MARVEL domain-containing protein</fullName>
    </recommendedName>
</protein>
<evidence type="ECO:0000256" key="6">
    <source>
        <dbReference type="SAM" id="Phobius"/>
    </source>
</evidence>
<keyword evidence="2 6" id="KW-0812">Transmembrane</keyword>
<gene>
    <name evidence="8" type="ORF">QBC35DRAFT_541050</name>
</gene>
<dbReference type="Pfam" id="PF01284">
    <property type="entry name" value="MARVEL"/>
    <property type="match status" value="1"/>
</dbReference>
<comment type="subcellular location">
    <subcellularLocation>
        <location evidence="1">Membrane</location>
        <topology evidence="1">Multi-pass membrane protein</topology>
    </subcellularLocation>
</comment>
<evidence type="ECO:0000256" key="3">
    <source>
        <dbReference type="ARBA" id="ARBA00022989"/>
    </source>
</evidence>
<keyword evidence="3 6" id="KW-1133">Transmembrane helix</keyword>
<dbReference type="PANTHER" id="PTHR39608:SF1">
    <property type="entry name" value="INTEGRAL MEMBRANE PROTEIN (AFU_ORTHOLOGUE AFUA_5G08640)"/>
    <property type="match status" value="1"/>
</dbReference>
<comment type="caution">
    <text evidence="8">The sequence shown here is derived from an EMBL/GenBank/DDBJ whole genome shotgun (WGS) entry which is preliminary data.</text>
</comment>
<feature type="region of interest" description="Disordered" evidence="5">
    <location>
        <begin position="172"/>
        <end position="220"/>
    </location>
</feature>
<feature type="transmembrane region" description="Helical" evidence="6">
    <location>
        <begin position="78"/>
        <end position="99"/>
    </location>
</feature>
<feature type="transmembrane region" description="Helical" evidence="6">
    <location>
        <begin position="52"/>
        <end position="71"/>
    </location>
</feature>
<dbReference type="EMBL" id="MU864503">
    <property type="protein sequence ID" value="KAK4184142.1"/>
    <property type="molecule type" value="Genomic_DNA"/>
</dbReference>
<evidence type="ECO:0000313" key="8">
    <source>
        <dbReference type="EMBL" id="KAK4184142.1"/>
    </source>
</evidence>
<evidence type="ECO:0000256" key="5">
    <source>
        <dbReference type="SAM" id="MobiDB-lite"/>
    </source>
</evidence>
<reference evidence="8" key="1">
    <citation type="journal article" date="2023" name="Mol. Phylogenet. Evol.">
        <title>Genome-scale phylogeny and comparative genomics of the fungal order Sordariales.</title>
        <authorList>
            <person name="Hensen N."/>
            <person name="Bonometti L."/>
            <person name="Westerberg I."/>
            <person name="Brannstrom I.O."/>
            <person name="Guillou S."/>
            <person name="Cros-Aarteil S."/>
            <person name="Calhoun S."/>
            <person name="Haridas S."/>
            <person name="Kuo A."/>
            <person name="Mondo S."/>
            <person name="Pangilinan J."/>
            <person name="Riley R."/>
            <person name="LaButti K."/>
            <person name="Andreopoulos B."/>
            <person name="Lipzen A."/>
            <person name="Chen C."/>
            <person name="Yan M."/>
            <person name="Daum C."/>
            <person name="Ng V."/>
            <person name="Clum A."/>
            <person name="Steindorff A."/>
            <person name="Ohm R.A."/>
            <person name="Martin F."/>
            <person name="Silar P."/>
            <person name="Natvig D.O."/>
            <person name="Lalanne C."/>
            <person name="Gautier V."/>
            <person name="Ament-Velasquez S.L."/>
            <person name="Kruys A."/>
            <person name="Hutchinson M.I."/>
            <person name="Powell A.J."/>
            <person name="Barry K."/>
            <person name="Miller A.N."/>
            <person name="Grigoriev I.V."/>
            <person name="Debuchy R."/>
            <person name="Gladieux P."/>
            <person name="Hiltunen Thoren M."/>
            <person name="Johannesson H."/>
        </authorList>
    </citation>
    <scope>NUCLEOTIDE SEQUENCE</scope>
    <source>
        <strain evidence="8">PSN309</strain>
    </source>
</reference>